<dbReference type="Proteomes" id="UP000014160">
    <property type="component" value="Unassembled WGS sequence"/>
</dbReference>
<proteinExistence type="predicted"/>
<feature type="chain" id="PRO_5039711140" description="DUF4352 domain-containing protein" evidence="2">
    <location>
        <begin position="22"/>
        <end position="224"/>
    </location>
</feature>
<keyword evidence="6" id="KW-1185">Reference proteome</keyword>
<gene>
    <name evidence="4" type="ORF">I592_01079</name>
    <name evidence="3" type="ORF">UKC_02882</name>
</gene>
<evidence type="ECO:0000313" key="3">
    <source>
        <dbReference type="EMBL" id="EOI54845.1"/>
    </source>
</evidence>
<dbReference type="EMBL" id="ASWH01000001">
    <property type="protein sequence ID" value="EOW81779.1"/>
    <property type="molecule type" value="Genomic_DNA"/>
</dbReference>
<name>R2VAX0_9ENTE</name>
<reference evidence="4 6" key="2">
    <citation type="submission" date="2013-03" db="EMBL/GenBank/DDBJ databases">
        <title>The Genome Sequence of Enterococcus gilvus ATCC BAA-350 (PacBio/Illumina hybrid assembly).</title>
        <authorList>
            <consortium name="The Broad Institute Genomics Platform"/>
            <consortium name="The Broad Institute Genome Sequencing Center for Infectious Disease"/>
            <person name="Earl A."/>
            <person name="Russ C."/>
            <person name="Gilmore M."/>
            <person name="Surin D."/>
            <person name="Walker B."/>
            <person name="Young S."/>
            <person name="Zeng Q."/>
            <person name="Gargeya S."/>
            <person name="Fitzgerald M."/>
            <person name="Haas B."/>
            <person name="Abouelleil A."/>
            <person name="Allen A.W."/>
            <person name="Alvarado L."/>
            <person name="Arachchi H.M."/>
            <person name="Berlin A.M."/>
            <person name="Chapman S.B."/>
            <person name="Gainer-Dewar J."/>
            <person name="Goldberg J."/>
            <person name="Griggs A."/>
            <person name="Gujja S."/>
            <person name="Hansen M."/>
            <person name="Howarth C."/>
            <person name="Imamovic A."/>
            <person name="Ireland A."/>
            <person name="Larimer J."/>
            <person name="McCowan C."/>
            <person name="Murphy C."/>
            <person name="Pearson M."/>
            <person name="Poon T.W."/>
            <person name="Priest M."/>
            <person name="Roberts A."/>
            <person name="Saif S."/>
            <person name="Shea T."/>
            <person name="Sisk P."/>
            <person name="Sykes S."/>
            <person name="Wortman J."/>
            <person name="Nusbaum C."/>
            <person name="Birren B."/>
        </authorList>
    </citation>
    <scope>NUCLEOTIDE SEQUENCE [LARGE SCALE GENOMIC DNA]</scope>
    <source>
        <strain evidence="4 6">ATCC BAA-350</strain>
    </source>
</reference>
<comment type="caution">
    <text evidence="3">The sequence shown here is derived from an EMBL/GenBank/DDBJ whole genome shotgun (WGS) entry which is preliminary data.</text>
</comment>
<evidence type="ECO:0000256" key="2">
    <source>
        <dbReference type="SAM" id="SignalP"/>
    </source>
</evidence>
<dbReference type="eggNOG" id="COG3152">
    <property type="taxonomic scope" value="Bacteria"/>
</dbReference>
<dbReference type="RefSeq" id="WP_010781249.1">
    <property type="nucleotide sequence ID" value="NZ_ASWH01000001.1"/>
</dbReference>
<evidence type="ECO:0008006" key="7">
    <source>
        <dbReference type="Google" id="ProtNLM"/>
    </source>
</evidence>
<dbReference type="AlphaFoldDB" id="R2VAX0"/>
<reference evidence="3 5" key="1">
    <citation type="submission" date="2013-02" db="EMBL/GenBank/DDBJ databases">
        <title>The Genome Sequence of Enterococcus gilvus ATCC BAA-350.</title>
        <authorList>
            <consortium name="The Broad Institute Genome Sequencing Platform"/>
            <consortium name="The Broad Institute Genome Sequencing Center for Infectious Disease"/>
            <person name="Earl A.M."/>
            <person name="Gilmore M.S."/>
            <person name="Lebreton F."/>
            <person name="Walker B."/>
            <person name="Young S.K."/>
            <person name="Zeng Q."/>
            <person name="Gargeya S."/>
            <person name="Fitzgerald M."/>
            <person name="Haas B."/>
            <person name="Abouelleil A."/>
            <person name="Alvarado L."/>
            <person name="Arachchi H.M."/>
            <person name="Berlin A.M."/>
            <person name="Chapman S.B."/>
            <person name="Dewar J."/>
            <person name="Goldberg J."/>
            <person name="Griggs A."/>
            <person name="Gujja S."/>
            <person name="Hansen M."/>
            <person name="Howarth C."/>
            <person name="Imamovic A."/>
            <person name="Larimer J."/>
            <person name="McCowan C."/>
            <person name="Murphy C."/>
            <person name="Neiman D."/>
            <person name="Pearson M."/>
            <person name="Priest M."/>
            <person name="Roberts A."/>
            <person name="Saif S."/>
            <person name="Shea T."/>
            <person name="Sisk P."/>
            <person name="Sykes S."/>
            <person name="Wortman J."/>
            <person name="Nusbaum C."/>
            <person name="Birren B."/>
        </authorList>
    </citation>
    <scope>NUCLEOTIDE SEQUENCE [LARGE SCALE GENOMIC DNA]</scope>
    <source>
        <strain evidence="3 5">ATCC BAA-350</strain>
    </source>
</reference>
<dbReference type="EMBL" id="AJDQ01000009">
    <property type="protein sequence ID" value="EOI54845.1"/>
    <property type="molecule type" value="Genomic_DNA"/>
</dbReference>
<organism evidence="3 5">
    <name type="scientific">Enterococcus gilvus ATCC BAA-350</name>
    <dbReference type="NCBI Taxonomy" id="1158614"/>
    <lineage>
        <taxon>Bacteria</taxon>
        <taxon>Bacillati</taxon>
        <taxon>Bacillota</taxon>
        <taxon>Bacilli</taxon>
        <taxon>Lactobacillales</taxon>
        <taxon>Enterococcaceae</taxon>
        <taxon>Enterococcus</taxon>
    </lineage>
</organism>
<feature type="region of interest" description="Disordered" evidence="1">
    <location>
        <begin position="27"/>
        <end position="53"/>
    </location>
</feature>
<dbReference type="PATRIC" id="fig|1158614.3.peg.2870"/>
<evidence type="ECO:0000313" key="4">
    <source>
        <dbReference type="EMBL" id="EOW81779.1"/>
    </source>
</evidence>
<dbReference type="Proteomes" id="UP000013750">
    <property type="component" value="Unassembled WGS sequence"/>
</dbReference>
<dbReference type="HOGENOM" id="CLU_1233470_0_0_9"/>
<protein>
    <recommendedName>
        <fullName evidence="7">DUF4352 domain-containing protein</fullName>
    </recommendedName>
</protein>
<dbReference type="OrthoDB" id="2220766at2"/>
<feature type="signal peptide" evidence="2">
    <location>
        <begin position="1"/>
        <end position="21"/>
    </location>
</feature>
<evidence type="ECO:0000313" key="5">
    <source>
        <dbReference type="Proteomes" id="UP000013750"/>
    </source>
</evidence>
<evidence type="ECO:0000313" key="6">
    <source>
        <dbReference type="Proteomes" id="UP000014160"/>
    </source>
</evidence>
<dbReference type="PROSITE" id="PS51257">
    <property type="entry name" value="PROKAR_LIPOPROTEIN"/>
    <property type="match status" value="1"/>
</dbReference>
<sequence>MKNRKFIGVLVLSLISIGVLGGCSSNSNDASSDSAKEVKSAENTSKEAVKEKKNSKLLVNDSDFGKVADNASDGENIEIQSKQDYTTNFSDNSWSGVNLSIDKVSVVKTTDIVDYSDDTYTGFVAVHFNVETPQQDVSIYPTQAKIVTDYGEQVDDGGVFNFDTWDGDLMKGTKEDGWGIYPLSKLTDANSIKTLRLTIDSSYDTDNYDDDNAYHTYDISLQLQ</sequence>
<evidence type="ECO:0000256" key="1">
    <source>
        <dbReference type="SAM" id="MobiDB-lite"/>
    </source>
</evidence>
<accession>R2VAX0</accession>
<keyword evidence="2" id="KW-0732">Signal</keyword>
<feature type="compositionally biased region" description="Basic and acidic residues" evidence="1">
    <location>
        <begin position="34"/>
        <end position="53"/>
    </location>
</feature>